<reference evidence="2 3" key="1">
    <citation type="submission" date="2016-07" db="EMBL/GenBank/DDBJ databases">
        <title>Draft genome of the white-rot fungus Obba rivulosa 3A-2.</title>
        <authorList>
            <consortium name="DOE Joint Genome Institute"/>
            <person name="Miettinen O."/>
            <person name="Riley R."/>
            <person name="Acob R."/>
            <person name="Barry K."/>
            <person name="Cullen D."/>
            <person name="De Vries R."/>
            <person name="Hainaut M."/>
            <person name="Hatakka A."/>
            <person name="Henrissat B."/>
            <person name="Hilden K."/>
            <person name="Kuo R."/>
            <person name="Labutti K."/>
            <person name="Lipzen A."/>
            <person name="Makela M.R."/>
            <person name="Sandor L."/>
            <person name="Spatafora J.W."/>
            <person name="Grigoriev I.V."/>
            <person name="Hibbett D.S."/>
        </authorList>
    </citation>
    <scope>NUCLEOTIDE SEQUENCE [LARGE SCALE GENOMIC DNA]</scope>
    <source>
        <strain evidence="2 3">3A-2</strain>
    </source>
</reference>
<sequence length="137" mass="15100">MYKLIRRISNSFFPRPDRPWNEDATSNAPQIGRKRRLSADEHDDDVPSSAKKHRRESVEAADEPALREEPSVRAGKDTEGVKEVTKGVREVELDERDTPSTSVPPEATAVPLPDSPTLQPVNGTDDVEEASDASSLP</sequence>
<protein>
    <submittedName>
        <fullName evidence="2">Uncharacterized protein</fullName>
    </submittedName>
</protein>
<organism evidence="2 3">
    <name type="scientific">Obba rivulosa</name>
    <dbReference type="NCBI Taxonomy" id="1052685"/>
    <lineage>
        <taxon>Eukaryota</taxon>
        <taxon>Fungi</taxon>
        <taxon>Dikarya</taxon>
        <taxon>Basidiomycota</taxon>
        <taxon>Agaricomycotina</taxon>
        <taxon>Agaricomycetes</taxon>
        <taxon>Polyporales</taxon>
        <taxon>Gelatoporiaceae</taxon>
        <taxon>Obba</taxon>
    </lineage>
</organism>
<evidence type="ECO:0000313" key="3">
    <source>
        <dbReference type="Proteomes" id="UP000250043"/>
    </source>
</evidence>
<feature type="non-terminal residue" evidence="2">
    <location>
        <position position="1"/>
    </location>
</feature>
<dbReference type="OrthoDB" id="3269227at2759"/>
<name>A0A8E2J4H8_9APHY</name>
<dbReference type="Proteomes" id="UP000250043">
    <property type="component" value="Unassembled WGS sequence"/>
</dbReference>
<dbReference type="AlphaFoldDB" id="A0A8E2J4H8"/>
<evidence type="ECO:0000256" key="1">
    <source>
        <dbReference type="SAM" id="MobiDB-lite"/>
    </source>
</evidence>
<gene>
    <name evidence="2" type="ORF">OBBRIDRAFT_710117</name>
</gene>
<dbReference type="EMBL" id="KV722342">
    <property type="protein sequence ID" value="OCH94592.1"/>
    <property type="molecule type" value="Genomic_DNA"/>
</dbReference>
<evidence type="ECO:0000313" key="2">
    <source>
        <dbReference type="EMBL" id="OCH94592.1"/>
    </source>
</evidence>
<accession>A0A8E2J4H8</accession>
<feature type="compositionally biased region" description="Basic and acidic residues" evidence="1">
    <location>
        <begin position="64"/>
        <end position="91"/>
    </location>
</feature>
<proteinExistence type="predicted"/>
<feature type="region of interest" description="Disordered" evidence="1">
    <location>
        <begin position="1"/>
        <end position="137"/>
    </location>
</feature>
<keyword evidence="3" id="KW-1185">Reference proteome</keyword>